<proteinExistence type="predicted"/>
<feature type="non-terminal residue" evidence="1">
    <location>
        <position position="1"/>
    </location>
</feature>
<evidence type="ECO:0000313" key="2">
    <source>
        <dbReference type="Proteomes" id="UP000789366"/>
    </source>
</evidence>
<comment type="caution">
    <text evidence="1">The sequence shown here is derived from an EMBL/GenBank/DDBJ whole genome shotgun (WGS) entry which is preliminary data.</text>
</comment>
<name>A0ACA9LNT6_9GLOM</name>
<keyword evidence="2" id="KW-1185">Reference proteome</keyword>
<protein>
    <submittedName>
        <fullName evidence="1">16690_t:CDS:1</fullName>
    </submittedName>
</protein>
<sequence>DINAAYDEAVNELARHVEEVPKEPSASEKQEDYYKAFRTEVVLAWIISNAALVAVITNASTTLNSILPSQKRSNDYMAFILWSVTGLAAFRFIGCCTYLLFRLFTG</sequence>
<dbReference type="Proteomes" id="UP000789366">
    <property type="component" value="Unassembled WGS sequence"/>
</dbReference>
<evidence type="ECO:0000313" key="1">
    <source>
        <dbReference type="EMBL" id="CAG8537818.1"/>
    </source>
</evidence>
<accession>A0ACA9LNT6</accession>
<reference evidence="1" key="1">
    <citation type="submission" date="2021-06" db="EMBL/GenBank/DDBJ databases">
        <authorList>
            <person name="Kallberg Y."/>
            <person name="Tangrot J."/>
            <person name="Rosling A."/>
        </authorList>
    </citation>
    <scope>NUCLEOTIDE SEQUENCE</scope>
    <source>
        <strain evidence="1">28 12/20/2015</strain>
    </source>
</reference>
<dbReference type="EMBL" id="CAJVPW010004268">
    <property type="protein sequence ID" value="CAG8537818.1"/>
    <property type="molecule type" value="Genomic_DNA"/>
</dbReference>
<gene>
    <name evidence="1" type="ORF">SPELUC_LOCUS4662</name>
</gene>
<organism evidence="1 2">
    <name type="scientific">Cetraspora pellucida</name>
    <dbReference type="NCBI Taxonomy" id="1433469"/>
    <lineage>
        <taxon>Eukaryota</taxon>
        <taxon>Fungi</taxon>
        <taxon>Fungi incertae sedis</taxon>
        <taxon>Mucoromycota</taxon>
        <taxon>Glomeromycotina</taxon>
        <taxon>Glomeromycetes</taxon>
        <taxon>Diversisporales</taxon>
        <taxon>Gigasporaceae</taxon>
        <taxon>Cetraspora</taxon>
    </lineage>
</organism>